<evidence type="ECO:0000256" key="4">
    <source>
        <dbReference type="ARBA" id="ARBA00023163"/>
    </source>
</evidence>
<proteinExistence type="inferred from homology"/>
<feature type="domain" description="OmpR/PhoB-type" evidence="6">
    <location>
        <begin position="38"/>
        <end position="111"/>
    </location>
</feature>
<evidence type="ECO:0000313" key="8">
    <source>
        <dbReference type="EMBL" id="RNM11628.1"/>
    </source>
</evidence>
<evidence type="ECO:0008006" key="10">
    <source>
        <dbReference type="Google" id="ProtNLM"/>
    </source>
</evidence>
<dbReference type="InterPro" id="IPR001867">
    <property type="entry name" value="OmpR/PhoB-type_DNA-bd"/>
</dbReference>
<dbReference type="PANTHER" id="PTHR35807">
    <property type="entry name" value="TRANSCRIPTIONAL REGULATOR REDD-RELATED"/>
    <property type="match status" value="1"/>
</dbReference>
<sequence>MQSGCRIHERFLQERPDPYDAPVAALSVRVLGEFSIDGLDVGSLADRKARQLLRWLALAGGRAVSTTALADALWGDVPPARPADQVAVLASRLRRALGADSIVRGDDGYRLAYDWLDLDELGVVVAEAERRHREGKPTGAVAAARIALALVRGPIPPPTTDAEWVRADHAAAEQLVRRARRVAASAMLDTDDWLDALDLAAADARADPYDEDAVRLVMRANALGGRPAIALAAYADLRKVLAEDLGSDPAPATAALHETILRGELAPPATARSRPEARLVGRGSQLAHLDALADRAAEGPTRVAVVVGEAGIGKSTLLATWSRARAALGDTVLFGTCGPLERSAPLDALLVAVAEHLRRSDDPDALLGEDAAVLAPLLGLERDPARVPVGTMPLDPALGVAGLFAAITGLLGRIAGDRAVVVVIDDAHLAGPALADWIAFAARRTLRLLVVTAVRPAETAPIRFADLVNVGPLDRSETAELVGSERADALYERSGGHPLFLTELVRAPTERLPASLIAAVDELCDQLGPAADLLRTAAVLGAELDVDLLSSVVGRPPLDVLADVERAEARDLLVEQSGRYAFRHELVREALAAGSRSARVALLHREAAAALHRRPDADPVAVAEHARLGGDLPLAAQALRTAALRAAERFDHATAERLLDESLRLVEDYRTRMARARVRIRRGRYAEAEADVDAASDAGAEGNEVRSWAAYFDRRFDDAVAHAREGELAASDPALRARCLIVGGRTLHARGELAEAERLLSRALEVADGPDRVTAAAWLGVLQAHRSRPEEAIDLLRPATRPGIGADQTSATLHALLFTGHAHALAGRPAQALATFAHYTEEVERRQVPRFGGRGVNFGGWVLRNVGARDAAVDAHQEALACADGDGTPEVRIAALEDLAEDRLTAADPDAAAALLATAGEGLMGDLVFGWRLEMKHTLLRARVALQRGALDDAVGLASGLAAGADQVGVPRYAATARLLVHQATAAAGEPVDLDAAWRDLGAVEGAVALEAWWWAGETGAALRQQRWIDRAELLASRLADAGGARGDSLRADASRRLEDWRLRVR</sequence>
<dbReference type="SMART" id="SM00382">
    <property type="entry name" value="AAA"/>
    <property type="match status" value="1"/>
</dbReference>
<dbReference type="InterPro" id="IPR005158">
    <property type="entry name" value="BTAD"/>
</dbReference>
<protein>
    <recommendedName>
        <fullName evidence="10">OmpR/PhoB-type domain-containing protein</fullName>
    </recommendedName>
</protein>
<comment type="caution">
    <text evidence="8">The sequence shown here is derived from an EMBL/GenBank/DDBJ whole genome shotgun (WGS) entry which is preliminary data.</text>
</comment>
<dbReference type="PANTHER" id="PTHR35807:SF1">
    <property type="entry name" value="TRANSCRIPTIONAL REGULATOR REDD"/>
    <property type="match status" value="1"/>
</dbReference>
<evidence type="ECO:0000256" key="2">
    <source>
        <dbReference type="ARBA" id="ARBA00023015"/>
    </source>
</evidence>
<dbReference type="Pfam" id="PF03704">
    <property type="entry name" value="BTAD"/>
    <property type="match status" value="1"/>
</dbReference>
<keyword evidence="2" id="KW-0805">Transcription regulation</keyword>
<dbReference type="InterPro" id="IPR051677">
    <property type="entry name" value="AfsR-DnrI-RedD_regulator"/>
</dbReference>
<feature type="domain" description="Bacterial transcriptional activator" evidence="7">
    <location>
        <begin position="116"/>
        <end position="261"/>
    </location>
</feature>
<dbReference type="InterPro" id="IPR003593">
    <property type="entry name" value="AAA+_ATPase"/>
</dbReference>
<organism evidence="8 9">
    <name type="scientific">Nocardioides pocheonensis</name>
    <dbReference type="NCBI Taxonomy" id="661485"/>
    <lineage>
        <taxon>Bacteria</taxon>
        <taxon>Bacillati</taxon>
        <taxon>Actinomycetota</taxon>
        <taxon>Actinomycetes</taxon>
        <taxon>Propionibacteriales</taxon>
        <taxon>Nocardioidaceae</taxon>
        <taxon>Nocardioides</taxon>
    </lineage>
</organism>
<dbReference type="InterPro" id="IPR011990">
    <property type="entry name" value="TPR-like_helical_dom_sf"/>
</dbReference>
<keyword evidence="3" id="KW-0238">DNA-binding</keyword>
<comment type="similarity">
    <text evidence="1">Belongs to the AfsR/DnrI/RedD regulatory family.</text>
</comment>
<dbReference type="SUPFAM" id="SSF48452">
    <property type="entry name" value="TPR-like"/>
    <property type="match status" value="2"/>
</dbReference>
<dbReference type="SUPFAM" id="SSF46894">
    <property type="entry name" value="C-terminal effector domain of the bipartite response regulators"/>
    <property type="match status" value="1"/>
</dbReference>
<dbReference type="InterPro" id="IPR036388">
    <property type="entry name" value="WH-like_DNA-bd_sf"/>
</dbReference>
<dbReference type="InterPro" id="IPR041664">
    <property type="entry name" value="AAA_16"/>
</dbReference>
<dbReference type="SMART" id="SM01043">
    <property type="entry name" value="BTAD"/>
    <property type="match status" value="1"/>
</dbReference>
<dbReference type="Proteomes" id="UP000279994">
    <property type="component" value="Unassembled WGS sequence"/>
</dbReference>
<dbReference type="SUPFAM" id="SSF52540">
    <property type="entry name" value="P-loop containing nucleoside triphosphate hydrolases"/>
    <property type="match status" value="1"/>
</dbReference>
<dbReference type="OrthoDB" id="3666751at2"/>
<dbReference type="InterPro" id="IPR027417">
    <property type="entry name" value="P-loop_NTPase"/>
</dbReference>
<evidence type="ECO:0000259" key="5">
    <source>
        <dbReference type="SMART" id="SM00382"/>
    </source>
</evidence>
<dbReference type="InterPro" id="IPR016032">
    <property type="entry name" value="Sig_transdc_resp-reg_C-effctor"/>
</dbReference>
<keyword evidence="4" id="KW-0804">Transcription</keyword>
<evidence type="ECO:0000256" key="3">
    <source>
        <dbReference type="ARBA" id="ARBA00023125"/>
    </source>
</evidence>
<evidence type="ECO:0000313" key="9">
    <source>
        <dbReference type="Proteomes" id="UP000279994"/>
    </source>
</evidence>
<accession>A0A3N0GHJ8</accession>
<evidence type="ECO:0000256" key="1">
    <source>
        <dbReference type="ARBA" id="ARBA00005820"/>
    </source>
</evidence>
<dbReference type="SMART" id="SM00862">
    <property type="entry name" value="Trans_reg_C"/>
    <property type="match status" value="1"/>
</dbReference>
<dbReference type="EMBL" id="RJSF01000047">
    <property type="protein sequence ID" value="RNM11628.1"/>
    <property type="molecule type" value="Genomic_DNA"/>
</dbReference>
<keyword evidence="9" id="KW-1185">Reference proteome</keyword>
<name>A0A3N0GHJ8_9ACTN</name>
<evidence type="ECO:0000259" key="7">
    <source>
        <dbReference type="SMART" id="SM01043"/>
    </source>
</evidence>
<dbReference type="Gene3D" id="1.25.40.10">
    <property type="entry name" value="Tetratricopeptide repeat domain"/>
    <property type="match status" value="2"/>
</dbReference>
<dbReference type="Pfam" id="PF13191">
    <property type="entry name" value="AAA_16"/>
    <property type="match status" value="1"/>
</dbReference>
<reference evidence="8 9" key="1">
    <citation type="submission" date="2018-11" db="EMBL/GenBank/DDBJ databases">
        <authorList>
            <person name="Li F."/>
        </authorList>
    </citation>
    <scope>NUCLEOTIDE SEQUENCE [LARGE SCALE GENOMIC DNA]</scope>
    <source>
        <strain evidence="8 9">Gsoil 818</strain>
    </source>
</reference>
<dbReference type="AlphaFoldDB" id="A0A3N0GHJ8"/>
<gene>
    <name evidence="8" type="ORF">EFL26_20885</name>
</gene>
<dbReference type="GO" id="GO:0003677">
    <property type="term" value="F:DNA binding"/>
    <property type="evidence" value="ECO:0007669"/>
    <property type="project" value="UniProtKB-KW"/>
</dbReference>
<dbReference type="GO" id="GO:0006355">
    <property type="term" value="P:regulation of DNA-templated transcription"/>
    <property type="evidence" value="ECO:0007669"/>
    <property type="project" value="InterPro"/>
</dbReference>
<dbReference type="GO" id="GO:0000160">
    <property type="term" value="P:phosphorelay signal transduction system"/>
    <property type="evidence" value="ECO:0007669"/>
    <property type="project" value="InterPro"/>
</dbReference>
<dbReference type="Gene3D" id="1.10.10.10">
    <property type="entry name" value="Winged helix-like DNA-binding domain superfamily/Winged helix DNA-binding domain"/>
    <property type="match status" value="1"/>
</dbReference>
<evidence type="ECO:0000259" key="6">
    <source>
        <dbReference type="SMART" id="SM00862"/>
    </source>
</evidence>
<feature type="domain" description="AAA+ ATPase" evidence="5">
    <location>
        <begin position="300"/>
        <end position="474"/>
    </location>
</feature>